<sequence>MKQHGRLASAHPLSGGRSDDTRAKNLVEAFSSVPRHMANEVNFASPPGSNDYSWAPELGGLGGPGHARRAGAGQVRNRTGGECLGINQTDRRQTGKGTAWTVPDGGWTGSRPVRSSEKVRATKVRNRREQARGLRAGASVEAAGEPRAARGAADRNRFRANLFQGNNTCGHEGLLYHRWQP</sequence>
<dbReference type="EMBL" id="JAINUF010000001">
    <property type="protein sequence ID" value="KAJ8380049.1"/>
    <property type="molecule type" value="Genomic_DNA"/>
</dbReference>
<gene>
    <name evidence="2" type="ORF">SKAU_G00008270</name>
</gene>
<evidence type="ECO:0000256" key="1">
    <source>
        <dbReference type="SAM" id="MobiDB-lite"/>
    </source>
</evidence>
<feature type="region of interest" description="Disordered" evidence="1">
    <location>
        <begin position="1"/>
        <end position="24"/>
    </location>
</feature>
<name>A0A9Q1GAP4_SYNKA</name>
<accession>A0A9Q1GAP4</accession>
<keyword evidence="3" id="KW-1185">Reference proteome</keyword>
<dbReference type="AlphaFoldDB" id="A0A9Q1GAP4"/>
<evidence type="ECO:0000313" key="2">
    <source>
        <dbReference type="EMBL" id="KAJ8380049.1"/>
    </source>
</evidence>
<organism evidence="2 3">
    <name type="scientific">Synaphobranchus kaupii</name>
    <name type="common">Kaup's arrowtooth eel</name>
    <dbReference type="NCBI Taxonomy" id="118154"/>
    <lineage>
        <taxon>Eukaryota</taxon>
        <taxon>Metazoa</taxon>
        <taxon>Chordata</taxon>
        <taxon>Craniata</taxon>
        <taxon>Vertebrata</taxon>
        <taxon>Euteleostomi</taxon>
        <taxon>Actinopterygii</taxon>
        <taxon>Neopterygii</taxon>
        <taxon>Teleostei</taxon>
        <taxon>Anguilliformes</taxon>
        <taxon>Synaphobranchidae</taxon>
        <taxon>Synaphobranchus</taxon>
    </lineage>
</organism>
<protein>
    <submittedName>
        <fullName evidence="2">Uncharacterized protein</fullName>
    </submittedName>
</protein>
<proteinExistence type="predicted"/>
<feature type="region of interest" description="Disordered" evidence="1">
    <location>
        <begin position="55"/>
        <end position="152"/>
    </location>
</feature>
<feature type="compositionally biased region" description="Low complexity" evidence="1">
    <location>
        <begin position="141"/>
        <end position="151"/>
    </location>
</feature>
<comment type="caution">
    <text evidence="2">The sequence shown here is derived from an EMBL/GenBank/DDBJ whole genome shotgun (WGS) entry which is preliminary data.</text>
</comment>
<reference evidence="2" key="1">
    <citation type="journal article" date="2023" name="Science">
        <title>Genome structures resolve the early diversification of teleost fishes.</title>
        <authorList>
            <person name="Parey E."/>
            <person name="Louis A."/>
            <person name="Montfort J."/>
            <person name="Bouchez O."/>
            <person name="Roques C."/>
            <person name="Iampietro C."/>
            <person name="Lluch J."/>
            <person name="Castinel A."/>
            <person name="Donnadieu C."/>
            <person name="Desvignes T."/>
            <person name="Floi Bucao C."/>
            <person name="Jouanno E."/>
            <person name="Wen M."/>
            <person name="Mejri S."/>
            <person name="Dirks R."/>
            <person name="Jansen H."/>
            <person name="Henkel C."/>
            <person name="Chen W.J."/>
            <person name="Zahm M."/>
            <person name="Cabau C."/>
            <person name="Klopp C."/>
            <person name="Thompson A.W."/>
            <person name="Robinson-Rechavi M."/>
            <person name="Braasch I."/>
            <person name="Lecointre G."/>
            <person name="Bobe J."/>
            <person name="Postlethwait J.H."/>
            <person name="Berthelot C."/>
            <person name="Roest Crollius H."/>
            <person name="Guiguen Y."/>
        </authorList>
    </citation>
    <scope>NUCLEOTIDE SEQUENCE</scope>
    <source>
        <strain evidence="2">WJC10195</strain>
    </source>
</reference>
<dbReference type="Proteomes" id="UP001152622">
    <property type="component" value="Chromosome 1"/>
</dbReference>
<evidence type="ECO:0000313" key="3">
    <source>
        <dbReference type="Proteomes" id="UP001152622"/>
    </source>
</evidence>